<dbReference type="Gene3D" id="3.40.630.30">
    <property type="match status" value="1"/>
</dbReference>
<gene>
    <name evidence="2" type="ORF">IDM40_19485</name>
</gene>
<evidence type="ECO:0000313" key="3">
    <source>
        <dbReference type="Proteomes" id="UP000806528"/>
    </source>
</evidence>
<dbReference type="RefSeq" id="WP_193123457.1">
    <property type="nucleotide sequence ID" value="NZ_JADBGI010000018.1"/>
</dbReference>
<comment type="caution">
    <text evidence="2">The sequence shown here is derived from an EMBL/GenBank/DDBJ whole genome shotgun (WGS) entry which is preliminary data.</text>
</comment>
<dbReference type="InterPro" id="IPR016181">
    <property type="entry name" value="Acyl_CoA_acyltransferase"/>
</dbReference>
<evidence type="ECO:0000259" key="1">
    <source>
        <dbReference type="PROSITE" id="PS51186"/>
    </source>
</evidence>
<dbReference type="Proteomes" id="UP000806528">
    <property type="component" value="Unassembled WGS sequence"/>
</dbReference>
<dbReference type="Pfam" id="PF00583">
    <property type="entry name" value="Acetyltransf_1"/>
    <property type="match status" value="1"/>
</dbReference>
<dbReference type="EMBL" id="JADBGI010000018">
    <property type="protein sequence ID" value="MBE3000858.1"/>
    <property type="molecule type" value="Genomic_DNA"/>
</dbReference>
<name>A0ABR9PAJ4_9ACTN</name>
<organism evidence="2 3">
    <name type="scientific">Nocardiopsis coralli</name>
    <dbReference type="NCBI Taxonomy" id="2772213"/>
    <lineage>
        <taxon>Bacteria</taxon>
        <taxon>Bacillati</taxon>
        <taxon>Actinomycetota</taxon>
        <taxon>Actinomycetes</taxon>
        <taxon>Streptosporangiales</taxon>
        <taxon>Nocardiopsidaceae</taxon>
        <taxon>Nocardiopsis</taxon>
    </lineage>
</organism>
<accession>A0ABR9PAJ4</accession>
<feature type="domain" description="N-acetyltransferase" evidence="1">
    <location>
        <begin position="183"/>
        <end position="319"/>
    </location>
</feature>
<sequence length="319" mass="35718">MTGIEHDPTIRPLHGTQELELFNRLPFVLNHEFAVDLDEGRRRTDWMWVALDGDRILARLAFWRRRREDPTPFLLDVLDVDDTDEDLDRVAVLTDLLRAAGAEVLGPDGSWPEYLRFVDAGWRDLPGTRRAVDERMEAVARVGGVPFVERLRYRWRAADTPVPSGSGRLRFRGIRDEAEILSLMARALEGTLDGHDRADLAGASPEQVARANFDEEFARYATPRSWWRIATLDGGEPVGFVVPGRNAKHPIIGYIAVLPEHRGHGYIDDLLAEGTRVLAEEGGETYAHAATDLGNVPMARAFDRAGYTTVSGVVSMVWP</sequence>
<dbReference type="InterPro" id="IPR000182">
    <property type="entry name" value="GNAT_dom"/>
</dbReference>
<evidence type="ECO:0000313" key="2">
    <source>
        <dbReference type="EMBL" id="MBE3000858.1"/>
    </source>
</evidence>
<keyword evidence="3" id="KW-1185">Reference proteome</keyword>
<dbReference type="PROSITE" id="PS51186">
    <property type="entry name" value="GNAT"/>
    <property type="match status" value="1"/>
</dbReference>
<dbReference type="SUPFAM" id="SSF55729">
    <property type="entry name" value="Acyl-CoA N-acyltransferases (Nat)"/>
    <property type="match status" value="1"/>
</dbReference>
<dbReference type="CDD" id="cd04301">
    <property type="entry name" value="NAT_SF"/>
    <property type="match status" value="1"/>
</dbReference>
<protein>
    <submittedName>
        <fullName evidence="2">GNAT family N-acetyltransferase</fullName>
    </submittedName>
</protein>
<reference evidence="2 3" key="1">
    <citation type="submission" date="2020-09" db="EMBL/GenBank/DDBJ databases">
        <title>Diversity and distribution of actinomycetes associated with coral in the coast of Hainan.</title>
        <authorList>
            <person name="Li F."/>
        </authorList>
    </citation>
    <scope>NUCLEOTIDE SEQUENCE [LARGE SCALE GENOMIC DNA]</scope>
    <source>
        <strain evidence="2 3">HNM0947</strain>
    </source>
</reference>
<proteinExistence type="predicted"/>